<name>A0A6D2C6S3_9HELI</name>
<evidence type="ECO:0000313" key="2">
    <source>
        <dbReference type="Proteomes" id="UP000029870"/>
    </source>
</evidence>
<reference evidence="1 2" key="1">
    <citation type="journal article" date="2014" name="Genome Announc.">
        <title>Draft genome sequences of eight enterohepatic helicobacter species isolated from both laboratory and wild rodents.</title>
        <authorList>
            <person name="Sheh A."/>
            <person name="Shen Z."/>
            <person name="Fox J.G."/>
        </authorList>
    </citation>
    <scope>NUCLEOTIDE SEQUENCE [LARGE SCALE GENOMIC DNA]</scope>
    <source>
        <strain evidence="1 2">Missouri</strain>
    </source>
</reference>
<organism evidence="1 2">
    <name type="scientific">Helicobacter bilis</name>
    <dbReference type="NCBI Taxonomy" id="37372"/>
    <lineage>
        <taxon>Bacteria</taxon>
        <taxon>Pseudomonadati</taxon>
        <taxon>Campylobacterota</taxon>
        <taxon>Epsilonproteobacteria</taxon>
        <taxon>Campylobacterales</taxon>
        <taxon>Helicobacteraceae</taxon>
        <taxon>Helicobacter</taxon>
    </lineage>
</organism>
<sequence length="72" mass="8484">MYFSYGEDKIRLNETSRHSQDINLHIKTQGYEEGERLDLTLEFQGKTYQTTATIRDNQAIILNVFNELSKEQ</sequence>
<dbReference type="AlphaFoldDB" id="A0A6D2C6S3"/>
<evidence type="ECO:0000313" key="1">
    <source>
        <dbReference type="EMBL" id="TLE02648.1"/>
    </source>
</evidence>
<protein>
    <submittedName>
        <fullName evidence="1">Uncharacterized protein</fullName>
    </submittedName>
</protein>
<gene>
    <name evidence="1" type="ORF">LS77_009910</name>
</gene>
<accession>A0A6D2C6S3</accession>
<dbReference type="Proteomes" id="UP000029870">
    <property type="component" value="Unassembled WGS sequence"/>
</dbReference>
<proteinExistence type="predicted"/>
<dbReference type="EMBL" id="JRPH02000039">
    <property type="protein sequence ID" value="TLE02648.1"/>
    <property type="molecule type" value="Genomic_DNA"/>
</dbReference>
<comment type="caution">
    <text evidence="1">The sequence shown here is derived from an EMBL/GenBank/DDBJ whole genome shotgun (WGS) entry which is preliminary data.</text>
</comment>